<dbReference type="EMBL" id="KV006375">
    <property type="protein sequence ID" value="KZV32707.1"/>
    <property type="molecule type" value="Genomic_DNA"/>
</dbReference>
<keyword evidence="13" id="KW-1185">Reference proteome</keyword>
<accession>A0A2Z7BFA2</accession>
<dbReference type="SUPFAM" id="SSF57850">
    <property type="entry name" value="RING/U-box"/>
    <property type="match status" value="1"/>
</dbReference>
<dbReference type="Pfam" id="PF11789">
    <property type="entry name" value="zf-Nse"/>
    <property type="match status" value="1"/>
</dbReference>
<reference evidence="12 13" key="1">
    <citation type="journal article" date="2015" name="Proc. Natl. Acad. Sci. U.S.A.">
        <title>The resurrection genome of Boea hygrometrica: A blueprint for survival of dehydration.</title>
        <authorList>
            <person name="Xiao L."/>
            <person name="Yang G."/>
            <person name="Zhang L."/>
            <person name="Yang X."/>
            <person name="Zhao S."/>
            <person name="Ji Z."/>
            <person name="Zhou Q."/>
            <person name="Hu M."/>
            <person name="Wang Y."/>
            <person name="Chen M."/>
            <person name="Xu Y."/>
            <person name="Jin H."/>
            <person name="Xiao X."/>
            <person name="Hu G."/>
            <person name="Bao F."/>
            <person name="Hu Y."/>
            <person name="Wan P."/>
            <person name="Li L."/>
            <person name="Deng X."/>
            <person name="Kuang T."/>
            <person name="Xiang C."/>
            <person name="Zhu J.K."/>
            <person name="Oliver M.J."/>
            <person name="He Y."/>
        </authorList>
    </citation>
    <scope>NUCLEOTIDE SEQUENCE [LARGE SCALE GENOMIC DNA]</scope>
    <source>
        <strain evidence="13">cv. XS01</strain>
    </source>
</reference>
<dbReference type="UniPathway" id="UPA00886"/>
<sequence>MASTSAPRSNAAYGRIKSAASTLCSDNQTILAEIRKTIIMMKEIAVDLERDHESEMVKKLEDGVTELLEASDNCTHLSNAIQFVGNEYQPGVEPGNFSKLLDDQIERLTAASASTSQNNQILRQFREALWNVHHLGQPLPGDELEDIVMTSTECNLLNVTCPLTGKSVMELKDPVRSMDCKHIYELEAILRHIRSTDSQGRCPVTGCPKPLRENRVLCDPLLPIEIDELRSMNQQSTRADMIEDFTHPDDED</sequence>
<dbReference type="InterPro" id="IPR013083">
    <property type="entry name" value="Znf_RING/FYVE/PHD"/>
</dbReference>
<evidence type="ECO:0000259" key="11">
    <source>
        <dbReference type="PROSITE" id="PS51044"/>
    </source>
</evidence>
<keyword evidence="6 10" id="KW-0863">Zinc-finger</keyword>
<dbReference type="GO" id="GO:0000724">
    <property type="term" value="P:double-strand break repair via homologous recombination"/>
    <property type="evidence" value="ECO:0007669"/>
    <property type="project" value="InterPro"/>
</dbReference>
<keyword evidence="4" id="KW-0808">Transferase</keyword>
<evidence type="ECO:0000256" key="5">
    <source>
        <dbReference type="ARBA" id="ARBA00022723"/>
    </source>
</evidence>
<dbReference type="GO" id="GO:0030915">
    <property type="term" value="C:Smc5-Smc6 complex"/>
    <property type="evidence" value="ECO:0007669"/>
    <property type="project" value="InterPro"/>
</dbReference>
<proteinExistence type="inferred from homology"/>
<dbReference type="GO" id="GO:0008270">
    <property type="term" value="F:zinc ion binding"/>
    <property type="evidence" value="ECO:0007669"/>
    <property type="project" value="UniProtKB-KW"/>
</dbReference>
<evidence type="ECO:0000313" key="12">
    <source>
        <dbReference type="EMBL" id="KZV32707.1"/>
    </source>
</evidence>
<dbReference type="InterPro" id="IPR004181">
    <property type="entry name" value="Znf_MIZ"/>
</dbReference>
<dbReference type="CDD" id="cd16651">
    <property type="entry name" value="SPL-RING_NSE2"/>
    <property type="match status" value="1"/>
</dbReference>
<comment type="similarity">
    <text evidence="3">Belongs to the NSE2 family.</text>
</comment>
<keyword evidence="5" id="KW-0479">Metal-binding</keyword>
<feature type="domain" description="SP-RING-type" evidence="11">
    <location>
        <begin position="143"/>
        <end position="231"/>
    </location>
</feature>
<dbReference type="AlphaFoldDB" id="A0A2Z7BFA2"/>
<keyword evidence="8" id="KW-0862">Zinc</keyword>
<evidence type="ECO:0000256" key="1">
    <source>
        <dbReference type="ARBA" id="ARBA00004123"/>
    </source>
</evidence>
<evidence type="ECO:0000256" key="6">
    <source>
        <dbReference type="ARBA" id="ARBA00022771"/>
    </source>
</evidence>
<evidence type="ECO:0000256" key="3">
    <source>
        <dbReference type="ARBA" id="ARBA00008212"/>
    </source>
</evidence>
<evidence type="ECO:0000256" key="10">
    <source>
        <dbReference type="PROSITE-ProRule" id="PRU00452"/>
    </source>
</evidence>
<dbReference type="PROSITE" id="PS51044">
    <property type="entry name" value="ZF_SP_RING"/>
    <property type="match status" value="1"/>
</dbReference>
<protein>
    <recommendedName>
        <fullName evidence="11">SP-RING-type domain-containing protein</fullName>
    </recommendedName>
</protein>
<evidence type="ECO:0000313" key="13">
    <source>
        <dbReference type="Proteomes" id="UP000250235"/>
    </source>
</evidence>
<evidence type="ECO:0000256" key="9">
    <source>
        <dbReference type="ARBA" id="ARBA00023242"/>
    </source>
</evidence>
<dbReference type="Gene3D" id="3.30.40.10">
    <property type="entry name" value="Zinc/RING finger domain, C3HC4 (zinc finger)"/>
    <property type="match status" value="1"/>
</dbReference>
<dbReference type="GO" id="GO:0016925">
    <property type="term" value="P:protein sumoylation"/>
    <property type="evidence" value="ECO:0007669"/>
    <property type="project" value="UniProtKB-UniPathway"/>
</dbReference>
<gene>
    <name evidence="12" type="ORF">F511_33395</name>
</gene>
<dbReference type="OrthoDB" id="26899at2759"/>
<dbReference type="GO" id="GO:0061665">
    <property type="term" value="F:SUMO ligase activity"/>
    <property type="evidence" value="ECO:0007669"/>
    <property type="project" value="TreeGrafter"/>
</dbReference>
<comment type="subcellular location">
    <subcellularLocation>
        <location evidence="1">Nucleus</location>
    </subcellularLocation>
</comment>
<keyword evidence="7" id="KW-0833">Ubl conjugation pathway</keyword>
<keyword evidence="9" id="KW-0539">Nucleus</keyword>
<name>A0A2Z7BFA2_9LAMI</name>
<dbReference type="Proteomes" id="UP000250235">
    <property type="component" value="Unassembled WGS sequence"/>
</dbReference>
<organism evidence="12 13">
    <name type="scientific">Dorcoceras hygrometricum</name>
    <dbReference type="NCBI Taxonomy" id="472368"/>
    <lineage>
        <taxon>Eukaryota</taxon>
        <taxon>Viridiplantae</taxon>
        <taxon>Streptophyta</taxon>
        <taxon>Embryophyta</taxon>
        <taxon>Tracheophyta</taxon>
        <taxon>Spermatophyta</taxon>
        <taxon>Magnoliopsida</taxon>
        <taxon>eudicotyledons</taxon>
        <taxon>Gunneridae</taxon>
        <taxon>Pentapetalae</taxon>
        <taxon>asterids</taxon>
        <taxon>lamiids</taxon>
        <taxon>Lamiales</taxon>
        <taxon>Gesneriaceae</taxon>
        <taxon>Didymocarpoideae</taxon>
        <taxon>Trichosporeae</taxon>
        <taxon>Loxocarpinae</taxon>
        <taxon>Dorcoceras</taxon>
    </lineage>
</organism>
<evidence type="ECO:0000256" key="4">
    <source>
        <dbReference type="ARBA" id="ARBA00022679"/>
    </source>
</evidence>
<comment type="pathway">
    <text evidence="2">Protein modification; protein sumoylation.</text>
</comment>
<evidence type="ECO:0000256" key="8">
    <source>
        <dbReference type="ARBA" id="ARBA00022833"/>
    </source>
</evidence>
<dbReference type="InterPro" id="IPR026846">
    <property type="entry name" value="Nse2(Mms21)"/>
</dbReference>
<evidence type="ECO:0000256" key="2">
    <source>
        <dbReference type="ARBA" id="ARBA00004718"/>
    </source>
</evidence>
<dbReference type="PANTHER" id="PTHR21330:SF1">
    <property type="entry name" value="E3 SUMO-PROTEIN LIGASE NSE2"/>
    <property type="match status" value="1"/>
</dbReference>
<dbReference type="PANTHER" id="PTHR21330">
    <property type="entry name" value="E3 SUMO-PROTEIN LIGASE NSE2"/>
    <property type="match status" value="1"/>
</dbReference>
<evidence type="ECO:0000256" key="7">
    <source>
        <dbReference type="ARBA" id="ARBA00022786"/>
    </source>
</evidence>
<dbReference type="GO" id="GO:0005634">
    <property type="term" value="C:nucleus"/>
    <property type="evidence" value="ECO:0007669"/>
    <property type="project" value="UniProtKB-SubCell"/>
</dbReference>